<evidence type="ECO:0000313" key="7">
    <source>
        <dbReference type="Proteomes" id="UP001152300"/>
    </source>
</evidence>
<dbReference type="PROSITE" id="PS50088">
    <property type="entry name" value="ANK_REPEAT"/>
    <property type="match status" value="2"/>
</dbReference>
<dbReference type="InterPro" id="IPR036770">
    <property type="entry name" value="Ankyrin_rpt-contain_sf"/>
</dbReference>
<evidence type="ECO:0000256" key="2">
    <source>
        <dbReference type="PROSITE-ProRule" id="PRU00023"/>
    </source>
</evidence>
<reference evidence="6" key="1">
    <citation type="submission" date="2022-11" db="EMBL/GenBank/DDBJ databases">
        <title>Genome Resource of Sclerotinia nivalis Strain SnTB1, a Plant Pathogen Isolated from American Ginseng.</title>
        <authorList>
            <person name="Fan S."/>
        </authorList>
    </citation>
    <scope>NUCLEOTIDE SEQUENCE</scope>
    <source>
        <strain evidence="6">SnTB1</strain>
    </source>
</reference>
<dbReference type="Pfam" id="PF12796">
    <property type="entry name" value="Ank_2"/>
    <property type="match status" value="3"/>
</dbReference>
<dbReference type="InterPro" id="IPR056884">
    <property type="entry name" value="NPHP3-like_N"/>
</dbReference>
<evidence type="ECO:0008006" key="8">
    <source>
        <dbReference type="Google" id="ProtNLM"/>
    </source>
</evidence>
<feature type="domain" description="Nephrocystin 3-like N-terminal" evidence="5">
    <location>
        <begin position="132"/>
        <end position="295"/>
    </location>
</feature>
<feature type="repeat" description="ANK" evidence="2">
    <location>
        <begin position="958"/>
        <end position="990"/>
    </location>
</feature>
<dbReference type="OrthoDB" id="3534516at2759"/>
<dbReference type="SUPFAM" id="SSF48403">
    <property type="entry name" value="Ankyrin repeat"/>
    <property type="match status" value="2"/>
</dbReference>
<dbReference type="InterPro" id="IPR054471">
    <property type="entry name" value="GPIID_WHD"/>
</dbReference>
<dbReference type="AlphaFoldDB" id="A0A9X0ADS9"/>
<name>A0A9X0ADS9_9HELO</name>
<accession>A0A9X0ADS9</accession>
<dbReference type="EMBL" id="JAPEIS010000013">
    <property type="protein sequence ID" value="KAJ8060338.1"/>
    <property type="molecule type" value="Genomic_DNA"/>
</dbReference>
<gene>
    <name evidence="6" type="ORF">OCU04_010671</name>
</gene>
<feature type="domain" description="GPI inositol-deacylase winged helix" evidence="4">
    <location>
        <begin position="401"/>
        <end position="476"/>
    </location>
</feature>
<evidence type="ECO:0000259" key="5">
    <source>
        <dbReference type="Pfam" id="PF24883"/>
    </source>
</evidence>
<evidence type="ECO:0000256" key="3">
    <source>
        <dbReference type="SAM" id="MobiDB-lite"/>
    </source>
</evidence>
<evidence type="ECO:0000256" key="1">
    <source>
        <dbReference type="ARBA" id="ARBA00022737"/>
    </source>
</evidence>
<feature type="region of interest" description="Disordered" evidence="3">
    <location>
        <begin position="1067"/>
        <end position="1102"/>
    </location>
</feature>
<dbReference type="PANTHER" id="PTHR10039">
    <property type="entry name" value="AMELOGENIN"/>
    <property type="match status" value="1"/>
</dbReference>
<evidence type="ECO:0000313" key="6">
    <source>
        <dbReference type="EMBL" id="KAJ8060338.1"/>
    </source>
</evidence>
<protein>
    <recommendedName>
        <fullName evidence="8">NACHT domain-containing protein</fullName>
    </recommendedName>
</protein>
<sequence>MISKYLHDAGDRTLHILRSRITTVFCCSLKFCAIAIEKRDGRFKKGIKLAFNEDIELSKLLSEMRSAKNQVDRCIDTANYREIKRAGRSIEAIDKSFSREERNEILEWLSPLDFETRHGELLERVKGRPNAGKKLLDSKTFQNWTKTRSSKLWYTGKPGAGKSVLASIIIRHLQNVATKDKSEPVVAFLYMSHKRETTVRDLLGSVVRQIVAEMPLIPSIIEEAWKAQTSRGKYNGQYPKLSEEILTNFLSNLLSNRPFYIILDAMDECALRIRKPLLDSLKKINEDVRILVTARLLEKRDELSEGFSLEVIKALKSDIDEYIDSEIDNDSTLQKGSREVIKSKVRRKSGEMFLLVKLHMAALSNLDDPEQIWEILENLPETVDESYANAIDRVKTKDKERRDLARATLAWMSYALQPLKFQELTHAIATQMNKEVIKNENPFSKERITSVCCGLVEIDMDDVVLFVHYSAQTYFQGRKELEFNDFCVEIPLACAKYLCMRASESPAEFCHSEESLSRSEDGELDTSPFAEYAAKFLNQHFKVVRKPESTTKYKDLERYLRKLVKDAPNRTHYSNLLLRSEAYYTHSSLLEGRSGYHGSEDVYSDIYDIAATPLHLAVFLGSSVIAQELAAEDRTNLDALDSFKQSPLMIAFKGGFGDIADMLVKDGATVDLSCKTGHVFLLYAIQRGYRKVADKILANVKQPEIHWSLFDLGSLIFTLLISPFLILLYFVNKRSEEPTSSIQSACEGDTGTWKNSEANPLLHQYGQLLVLAYEGRSNEVENFILSHPLDSEEPSDSPICTRRYSWSSSDSDISIDKKETLQAQDFFNTACFLAVECGHTKTVEVLLNNVVDAKSRNFSGQPLLHRAVFRNKKDLVKVILDKAPFVDVEDDNRRTAFTAHAGTEHEEILNYLISQGANINHTNFQRVHELYRAAAFGNTKMVNFFLDVGVSASITNQFSWTPLHEASANGHLECVKLLLQKKAKLSPISDVGKTPLDLVNSGELHYDWPCLGEDSEHYLNGEVYKKRELELGDIERKNEIKELLLKHGAKTAEELYNEDKSAFTHVRAGPFSHDSDYSDSDDIQDTNEDSDVEESGDSEDPE</sequence>
<keyword evidence="7" id="KW-1185">Reference proteome</keyword>
<dbReference type="Gene3D" id="3.40.50.300">
    <property type="entry name" value="P-loop containing nucleotide triphosphate hydrolases"/>
    <property type="match status" value="1"/>
</dbReference>
<dbReference type="SUPFAM" id="SSF52540">
    <property type="entry name" value="P-loop containing nucleoside triphosphate hydrolases"/>
    <property type="match status" value="1"/>
</dbReference>
<dbReference type="PROSITE" id="PS50297">
    <property type="entry name" value="ANK_REP_REGION"/>
    <property type="match status" value="1"/>
</dbReference>
<feature type="compositionally biased region" description="Acidic residues" evidence="3">
    <location>
        <begin position="1077"/>
        <end position="1102"/>
    </location>
</feature>
<organism evidence="6 7">
    <name type="scientific">Sclerotinia nivalis</name>
    <dbReference type="NCBI Taxonomy" id="352851"/>
    <lineage>
        <taxon>Eukaryota</taxon>
        <taxon>Fungi</taxon>
        <taxon>Dikarya</taxon>
        <taxon>Ascomycota</taxon>
        <taxon>Pezizomycotina</taxon>
        <taxon>Leotiomycetes</taxon>
        <taxon>Helotiales</taxon>
        <taxon>Sclerotiniaceae</taxon>
        <taxon>Sclerotinia</taxon>
    </lineage>
</organism>
<dbReference type="Proteomes" id="UP001152300">
    <property type="component" value="Unassembled WGS sequence"/>
</dbReference>
<comment type="caution">
    <text evidence="6">The sequence shown here is derived from an EMBL/GenBank/DDBJ whole genome shotgun (WGS) entry which is preliminary data.</text>
</comment>
<dbReference type="Gene3D" id="1.25.40.20">
    <property type="entry name" value="Ankyrin repeat-containing domain"/>
    <property type="match status" value="2"/>
</dbReference>
<dbReference type="Pfam" id="PF24883">
    <property type="entry name" value="NPHP3_N"/>
    <property type="match status" value="1"/>
</dbReference>
<keyword evidence="2" id="KW-0040">ANK repeat</keyword>
<dbReference type="Pfam" id="PF22939">
    <property type="entry name" value="WHD_GPIID"/>
    <property type="match status" value="1"/>
</dbReference>
<dbReference type="InterPro" id="IPR002110">
    <property type="entry name" value="Ankyrin_rpt"/>
</dbReference>
<feature type="repeat" description="ANK" evidence="2">
    <location>
        <begin position="859"/>
        <end position="891"/>
    </location>
</feature>
<proteinExistence type="predicted"/>
<dbReference type="PANTHER" id="PTHR10039:SF15">
    <property type="entry name" value="NACHT DOMAIN-CONTAINING PROTEIN"/>
    <property type="match status" value="1"/>
</dbReference>
<keyword evidence="1" id="KW-0677">Repeat</keyword>
<dbReference type="SMART" id="SM00248">
    <property type="entry name" value="ANK"/>
    <property type="match status" value="8"/>
</dbReference>
<evidence type="ECO:0000259" key="4">
    <source>
        <dbReference type="Pfam" id="PF22939"/>
    </source>
</evidence>
<dbReference type="InterPro" id="IPR027417">
    <property type="entry name" value="P-loop_NTPase"/>
</dbReference>